<protein>
    <submittedName>
        <fullName evidence="2">Uncharacterized protein</fullName>
    </submittedName>
</protein>
<evidence type="ECO:0000313" key="2">
    <source>
        <dbReference type="EMBL" id="KAK1423988.1"/>
    </source>
</evidence>
<organism evidence="2 3">
    <name type="scientific">Tagetes erecta</name>
    <name type="common">African marigold</name>
    <dbReference type="NCBI Taxonomy" id="13708"/>
    <lineage>
        <taxon>Eukaryota</taxon>
        <taxon>Viridiplantae</taxon>
        <taxon>Streptophyta</taxon>
        <taxon>Embryophyta</taxon>
        <taxon>Tracheophyta</taxon>
        <taxon>Spermatophyta</taxon>
        <taxon>Magnoliopsida</taxon>
        <taxon>eudicotyledons</taxon>
        <taxon>Gunneridae</taxon>
        <taxon>Pentapetalae</taxon>
        <taxon>asterids</taxon>
        <taxon>campanulids</taxon>
        <taxon>Asterales</taxon>
        <taxon>Asteraceae</taxon>
        <taxon>Asteroideae</taxon>
        <taxon>Heliantheae alliance</taxon>
        <taxon>Tageteae</taxon>
        <taxon>Tagetes</taxon>
    </lineage>
</organism>
<reference evidence="2" key="1">
    <citation type="journal article" date="2023" name="bioRxiv">
        <title>Improved chromosome-level genome assembly for marigold (Tagetes erecta).</title>
        <authorList>
            <person name="Jiang F."/>
            <person name="Yuan L."/>
            <person name="Wang S."/>
            <person name="Wang H."/>
            <person name="Xu D."/>
            <person name="Wang A."/>
            <person name="Fan W."/>
        </authorList>
    </citation>
    <scope>NUCLEOTIDE SEQUENCE</scope>
    <source>
        <strain evidence="2">WSJ</strain>
        <tissue evidence="2">Leaf</tissue>
    </source>
</reference>
<keyword evidence="3" id="KW-1185">Reference proteome</keyword>
<dbReference type="AlphaFoldDB" id="A0AAD8KJH3"/>
<dbReference type="EMBL" id="JAUHHV010000005">
    <property type="protein sequence ID" value="KAK1423988.1"/>
    <property type="molecule type" value="Genomic_DNA"/>
</dbReference>
<evidence type="ECO:0000256" key="1">
    <source>
        <dbReference type="SAM" id="Coils"/>
    </source>
</evidence>
<sequence>MRRQCIIFPPVYDTPTRCVFNVQSALFRRIQYRSSVKNITPVYDPSGIISNATWTDLHYQEKVHNQVSNKGKVQIGLSSQLNEVLGMLKKVTQIQVAHEKTLASLGDQISQLQEQLKNETQDEVSLVKDIVLDMVFTKVGDEVVENNTTLIPSIVQEPTFTPVEVNDAQKRRLQVFQSMTSAV</sequence>
<keyword evidence="1" id="KW-0175">Coiled coil</keyword>
<evidence type="ECO:0000313" key="3">
    <source>
        <dbReference type="Proteomes" id="UP001229421"/>
    </source>
</evidence>
<feature type="coiled-coil region" evidence="1">
    <location>
        <begin position="102"/>
        <end position="129"/>
    </location>
</feature>
<gene>
    <name evidence="2" type="ORF">QVD17_19299</name>
</gene>
<name>A0AAD8KJH3_TARER</name>
<dbReference type="Proteomes" id="UP001229421">
    <property type="component" value="Unassembled WGS sequence"/>
</dbReference>
<proteinExistence type="predicted"/>
<accession>A0AAD8KJH3</accession>
<comment type="caution">
    <text evidence="2">The sequence shown here is derived from an EMBL/GenBank/DDBJ whole genome shotgun (WGS) entry which is preliminary data.</text>
</comment>